<keyword evidence="1" id="KW-0175">Coiled coil</keyword>
<protein>
    <submittedName>
        <fullName evidence="2">Uncharacterized protein</fullName>
    </submittedName>
</protein>
<reference evidence="3 5" key="3">
    <citation type="submission" date="2016-10" db="EMBL/GenBank/DDBJ databases">
        <authorList>
            <person name="Varghese N."/>
            <person name="Submissions S."/>
        </authorList>
    </citation>
    <scope>NUCLEOTIDE SEQUENCE [LARGE SCALE GENOMIC DNA]</scope>
    <source>
        <strain evidence="3 5">ATCC 33218</strain>
    </source>
</reference>
<dbReference type="KEGG" id="tmc:LMI_1727"/>
<organism evidence="2 4">
    <name type="scientific">Legionella micdadei</name>
    <name type="common">Tatlockia micdadei</name>
    <dbReference type="NCBI Taxonomy" id="451"/>
    <lineage>
        <taxon>Bacteria</taxon>
        <taxon>Pseudomonadati</taxon>
        <taxon>Pseudomonadota</taxon>
        <taxon>Gammaproteobacteria</taxon>
        <taxon>Legionellales</taxon>
        <taxon>Legionellaceae</taxon>
        <taxon>Legionella</taxon>
    </lineage>
</organism>
<dbReference type="EMBL" id="LN614830">
    <property type="protein sequence ID" value="CEG61021.1"/>
    <property type="molecule type" value="Genomic_DNA"/>
</dbReference>
<reference evidence="4" key="2">
    <citation type="submission" date="2014-09" db="EMBL/GenBank/DDBJ databases">
        <authorList>
            <person name="Gomez-Valero L."/>
        </authorList>
    </citation>
    <scope>NUCLEOTIDE SEQUENCE [LARGE SCALE GENOMIC DNA]</scope>
    <source>
        <strain evidence="4">ATCC33218</strain>
    </source>
</reference>
<sequence length="334" mass="38836">MFKDIHQYLLETKAQLTKEHANTSLQTLKDAASQAYKDFEKLAKDFNKGVYSNPELIKLQINYLLLQELYCRKLLPNDEHNVKEWFKLENAYQKLEHMLREGRHQTLRIEQGKTDPKKISSEMSALDSYIQQKGLQGNVSETEFYANAGSTEREFLEVMLEVKKQHIQVSLDESEFSNQYYTDRSNNLETQLRGKLKTLNEEIDGLQALKEEKKRQTPLSILEKWGLEDHYKQANPFKLLVLWFNNKFLSSEPIQSLALAHDKANSDLDLSLSMTSNRISNLETELGQLRKVYGQSNGQITLAENRHKTALKLITPEHEENVQQLESDISQRMQ</sequence>
<evidence type="ECO:0000256" key="1">
    <source>
        <dbReference type="SAM" id="Coils"/>
    </source>
</evidence>
<dbReference type="HOGENOM" id="CLU_831353_0_0_6"/>
<dbReference type="STRING" id="451.B6N58_07325"/>
<dbReference type="EMBL" id="FMVN01000014">
    <property type="protein sequence ID" value="SCY70568.1"/>
    <property type="molecule type" value="Genomic_DNA"/>
</dbReference>
<evidence type="ECO:0000313" key="2">
    <source>
        <dbReference type="EMBL" id="CEG61021.1"/>
    </source>
</evidence>
<gene>
    <name evidence="2" type="ORF">LMI_1727</name>
    <name evidence="3" type="ORF">SAMN02982997_02589</name>
</gene>
<dbReference type="Proteomes" id="UP000182998">
    <property type="component" value="Unassembled WGS sequence"/>
</dbReference>
<feature type="coiled-coil region" evidence="1">
    <location>
        <begin position="189"/>
        <end position="216"/>
    </location>
</feature>
<dbReference type="AlphaFoldDB" id="A0A098GHR4"/>
<evidence type="ECO:0000313" key="3">
    <source>
        <dbReference type="EMBL" id="SCY70568.1"/>
    </source>
</evidence>
<evidence type="ECO:0000313" key="5">
    <source>
        <dbReference type="Proteomes" id="UP000182998"/>
    </source>
</evidence>
<reference evidence="2" key="1">
    <citation type="submission" date="2014-09" db="EMBL/GenBank/DDBJ databases">
        <authorList>
            <person name="GOMEZ-VALERO Laura"/>
        </authorList>
    </citation>
    <scope>NUCLEOTIDE SEQUENCE</scope>
    <source>
        <strain evidence="2">ATCC33218</strain>
    </source>
</reference>
<name>A0A098GHR4_LEGMI</name>
<keyword evidence="5" id="KW-1185">Reference proteome</keyword>
<evidence type="ECO:0000313" key="4">
    <source>
        <dbReference type="Proteomes" id="UP000032414"/>
    </source>
</evidence>
<dbReference type="PATRIC" id="fig|451.8.peg.1571"/>
<dbReference type="RefSeq" id="WP_045099331.1">
    <property type="nucleotide sequence ID" value="NZ_CP020614.1"/>
</dbReference>
<proteinExistence type="predicted"/>
<dbReference type="Proteomes" id="UP000032414">
    <property type="component" value="Chromosome I"/>
</dbReference>
<accession>A0A098GHR4</accession>